<sequence length="387" mass="41351">MDHVPGKIEGHIPGTRVMTATKSIGTAADAFSGPASQLDPLSTMVDGGLIMSGDCGGTNSRLTLFKVPAGTVFSKKYPNAEFHSKGQGFVDICKLFLEQAGAGKPLVCCLACAGGILNNTVDFTNVSTGWKIDGGELAKELGIKRVTLINDFEAQGYGLLTLHDDELVKLNGGVKRPGAPIACVGAGTGLGECFLTCDKVSGKYTCFPSEGGHAEFSPRDQLGVDFLEYLKKVTGGRRVSVERVVSGPGIVNIYQFLRQHWAFIELKNKKIDDEITSTPEYDQARIIVKGAKEGDLVCKKAIDIFCVNYGSELGVAALKWLPYGGLYISGGIAAKNPDWVKSDAFQSTYKDKGRLSPLVESIPLYLVTVEDTGERGALFVAVRLLLA</sequence>
<keyword evidence="1" id="KW-0808">Transferase</keyword>
<keyword evidence="4" id="KW-1185">Reference proteome</keyword>
<dbReference type="KEGG" id="ehx:EMIHUDRAFT_232608"/>
<dbReference type="InterPro" id="IPR003836">
    <property type="entry name" value="Glucokinase"/>
</dbReference>
<dbReference type="Gene3D" id="3.30.420.40">
    <property type="match status" value="1"/>
</dbReference>
<evidence type="ECO:0000256" key="1">
    <source>
        <dbReference type="ARBA" id="ARBA00022679"/>
    </source>
</evidence>
<evidence type="ECO:0008006" key="5">
    <source>
        <dbReference type="Google" id="ProtNLM"/>
    </source>
</evidence>
<dbReference type="EnsemblProtists" id="EOD30624">
    <property type="protein sequence ID" value="EOD30624"/>
    <property type="gene ID" value="EMIHUDRAFT_232608"/>
</dbReference>
<dbReference type="AlphaFoldDB" id="A0A0D3K4D9"/>
<dbReference type="PANTHER" id="PTHR47363">
    <property type="entry name" value="GLUCOKINASE"/>
    <property type="match status" value="1"/>
</dbReference>
<dbReference type="GO" id="GO:0004340">
    <property type="term" value="F:glucokinase activity"/>
    <property type="evidence" value="ECO:0007669"/>
    <property type="project" value="InterPro"/>
</dbReference>
<organism evidence="3 4">
    <name type="scientific">Emiliania huxleyi (strain CCMP1516)</name>
    <dbReference type="NCBI Taxonomy" id="280463"/>
    <lineage>
        <taxon>Eukaryota</taxon>
        <taxon>Haptista</taxon>
        <taxon>Haptophyta</taxon>
        <taxon>Prymnesiophyceae</taxon>
        <taxon>Isochrysidales</taxon>
        <taxon>Noelaerhabdaceae</taxon>
        <taxon>Emiliania</taxon>
    </lineage>
</organism>
<dbReference type="SUPFAM" id="SSF53067">
    <property type="entry name" value="Actin-like ATPase domain"/>
    <property type="match status" value="1"/>
</dbReference>
<dbReference type="HOGENOM" id="CLU_042582_0_0_1"/>
<dbReference type="eggNOG" id="ENOG502QSB1">
    <property type="taxonomic scope" value="Eukaryota"/>
</dbReference>
<accession>A0A0D3K4D9</accession>
<dbReference type="PaxDb" id="2903-EOD30624"/>
<evidence type="ECO:0000256" key="2">
    <source>
        <dbReference type="ARBA" id="ARBA00022777"/>
    </source>
</evidence>
<dbReference type="Proteomes" id="UP000013827">
    <property type="component" value="Unassembled WGS sequence"/>
</dbReference>
<dbReference type="GO" id="GO:0005536">
    <property type="term" value="F:D-glucose binding"/>
    <property type="evidence" value="ECO:0007669"/>
    <property type="project" value="InterPro"/>
</dbReference>
<keyword evidence="2" id="KW-0418">Kinase</keyword>
<reference evidence="4" key="1">
    <citation type="journal article" date="2013" name="Nature">
        <title>Pan genome of the phytoplankton Emiliania underpins its global distribution.</title>
        <authorList>
            <person name="Read B.A."/>
            <person name="Kegel J."/>
            <person name="Klute M.J."/>
            <person name="Kuo A."/>
            <person name="Lefebvre S.C."/>
            <person name="Maumus F."/>
            <person name="Mayer C."/>
            <person name="Miller J."/>
            <person name="Monier A."/>
            <person name="Salamov A."/>
            <person name="Young J."/>
            <person name="Aguilar M."/>
            <person name="Claverie J.M."/>
            <person name="Frickenhaus S."/>
            <person name="Gonzalez K."/>
            <person name="Herman E.K."/>
            <person name="Lin Y.C."/>
            <person name="Napier J."/>
            <person name="Ogata H."/>
            <person name="Sarno A.F."/>
            <person name="Shmutz J."/>
            <person name="Schroeder D."/>
            <person name="de Vargas C."/>
            <person name="Verret F."/>
            <person name="von Dassow P."/>
            <person name="Valentin K."/>
            <person name="Van de Peer Y."/>
            <person name="Wheeler G."/>
            <person name="Dacks J.B."/>
            <person name="Delwiche C.F."/>
            <person name="Dyhrman S.T."/>
            <person name="Glockner G."/>
            <person name="John U."/>
            <person name="Richards T."/>
            <person name="Worden A.Z."/>
            <person name="Zhang X."/>
            <person name="Grigoriev I.V."/>
            <person name="Allen A.E."/>
            <person name="Bidle K."/>
            <person name="Borodovsky M."/>
            <person name="Bowler C."/>
            <person name="Brownlee C."/>
            <person name="Cock J.M."/>
            <person name="Elias M."/>
            <person name="Gladyshev V.N."/>
            <person name="Groth M."/>
            <person name="Guda C."/>
            <person name="Hadaegh A."/>
            <person name="Iglesias-Rodriguez M.D."/>
            <person name="Jenkins J."/>
            <person name="Jones B.M."/>
            <person name="Lawson T."/>
            <person name="Leese F."/>
            <person name="Lindquist E."/>
            <person name="Lobanov A."/>
            <person name="Lomsadze A."/>
            <person name="Malik S.B."/>
            <person name="Marsh M.E."/>
            <person name="Mackinder L."/>
            <person name="Mock T."/>
            <person name="Mueller-Roeber B."/>
            <person name="Pagarete A."/>
            <person name="Parker M."/>
            <person name="Probert I."/>
            <person name="Quesneville H."/>
            <person name="Raines C."/>
            <person name="Rensing S.A."/>
            <person name="Riano-Pachon D.M."/>
            <person name="Richier S."/>
            <person name="Rokitta S."/>
            <person name="Shiraiwa Y."/>
            <person name="Soanes D.M."/>
            <person name="van der Giezen M."/>
            <person name="Wahlund T.M."/>
            <person name="Williams B."/>
            <person name="Wilson W."/>
            <person name="Wolfe G."/>
            <person name="Wurch L.L."/>
        </authorList>
    </citation>
    <scope>NUCLEOTIDE SEQUENCE</scope>
</reference>
<name>A0A0D3K4D9_EMIH1</name>
<dbReference type="NCBIfam" id="TIGR00749">
    <property type="entry name" value="glk"/>
    <property type="match status" value="1"/>
</dbReference>
<reference evidence="3" key="2">
    <citation type="submission" date="2024-10" db="UniProtKB">
        <authorList>
            <consortium name="EnsemblProtists"/>
        </authorList>
    </citation>
    <scope>IDENTIFICATION</scope>
</reference>
<dbReference type="CDD" id="cd24008">
    <property type="entry name" value="ASKHA_NBD_GLK"/>
    <property type="match status" value="1"/>
</dbReference>
<evidence type="ECO:0000313" key="4">
    <source>
        <dbReference type="Proteomes" id="UP000013827"/>
    </source>
</evidence>
<dbReference type="RefSeq" id="XP_005783053.1">
    <property type="nucleotide sequence ID" value="XM_005782996.1"/>
</dbReference>
<dbReference type="GeneID" id="17275897"/>
<dbReference type="Gene3D" id="3.40.367.20">
    <property type="match status" value="1"/>
</dbReference>
<proteinExistence type="predicted"/>
<dbReference type="InterPro" id="IPR043129">
    <property type="entry name" value="ATPase_NBD"/>
</dbReference>
<dbReference type="GO" id="GO:0005524">
    <property type="term" value="F:ATP binding"/>
    <property type="evidence" value="ECO:0007669"/>
    <property type="project" value="InterPro"/>
</dbReference>
<protein>
    <recommendedName>
        <fullName evidence="5">Glucokinase</fullName>
    </recommendedName>
</protein>
<evidence type="ECO:0000313" key="3">
    <source>
        <dbReference type="EnsemblProtists" id="EOD30624"/>
    </source>
</evidence>
<dbReference type="GO" id="GO:0006096">
    <property type="term" value="P:glycolytic process"/>
    <property type="evidence" value="ECO:0007669"/>
    <property type="project" value="InterPro"/>
</dbReference>
<dbReference type="Pfam" id="PF02685">
    <property type="entry name" value="Glucokinase"/>
    <property type="match status" value="1"/>
</dbReference>
<dbReference type="STRING" id="2903.R1FBH9"/>
<dbReference type="PANTHER" id="PTHR47363:SF1">
    <property type="entry name" value="GLUCOKINASE"/>
    <property type="match status" value="1"/>
</dbReference>